<keyword evidence="2" id="KW-1185">Reference proteome</keyword>
<dbReference type="RefSeq" id="WP_071502492.1">
    <property type="nucleotide sequence ID" value="NZ_MORL01000003.1"/>
</dbReference>
<dbReference type="Proteomes" id="UP000181790">
    <property type="component" value="Unassembled WGS sequence"/>
</dbReference>
<reference evidence="1 2" key="1">
    <citation type="submission" date="2016-10" db="EMBL/GenBank/DDBJ databases">
        <title>Arsenicibacter rosenii gen. nov., sp. nov., an efficient arsenic-methylating bacterium isolated from an arsenic-contaminated paddy soil.</title>
        <authorList>
            <person name="Huang K."/>
        </authorList>
    </citation>
    <scope>NUCLEOTIDE SEQUENCE [LARGE SCALE GENOMIC DNA]</scope>
    <source>
        <strain evidence="1 2">SM-1</strain>
    </source>
</reference>
<dbReference type="AlphaFoldDB" id="A0A1S2VLR4"/>
<name>A0A1S2VLR4_9BACT</name>
<sequence length="108" mass="13521">MVIRVSFLWVDGMALWPFVLVKEAVTDPCLINHERIHLRQQLELGLIIFYIWYFAEYLIRRIQYKNHYRAYRNISFEREAFAHDHNLRYRQQRRWFAFIHYLRAAKPY</sequence>
<evidence type="ECO:0000313" key="1">
    <source>
        <dbReference type="EMBL" id="OIN59694.1"/>
    </source>
</evidence>
<evidence type="ECO:0000313" key="2">
    <source>
        <dbReference type="Proteomes" id="UP000181790"/>
    </source>
</evidence>
<evidence type="ECO:0008006" key="3">
    <source>
        <dbReference type="Google" id="ProtNLM"/>
    </source>
</evidence>
<comment type="caution">
    <text evidence="1">The sequence shown here is derived from an EMBL/GenBank/DDBJ whole genome shotgun (WGS) entry which is preliminary data.</text>
</comment>
<dbReference type="EMBL" id="MORL01000003">
    <property type="protein sequence ID" value="OIN59694.1"/>
    <property type="molecule type" value="Genomic_DNA"/>
</dbReference>
<accession>A0A1S2VLR4</accession>
<proteinExistence type="predicted"/>
<dbReference type="OrthoDB" id="1027344at2"/>
<protein>
    <recommendedName>
        <fullName evidence="3">Peptidase M56 domain-containing protein</fullName>
    </recommendedName>
</protein>
<organism evidence="1 2">
    <name type="scientific">Arsenicibacter rosenii</name>
    <dbReference type="NCBI Taxonomy" id="1750698"/>
    <lineage>
        <taxon>Bacteria</taxon>
        <taxon>Pseudomonadati</taxon>
        <taxon>Bacteroidota</taxon>
        <taxon>Cytophagia</taxon>
        <taxon>Cytophagales</taxon>
        <taxon>Spirosomataceae</taxon>
        <taxon>Arsenicibacter</taxon>
    </lineage>
</organism>
<gene>
    <name evidence="1" type="ORF">BLX24_07455</name>
</gene>